<reference evidence="6 7" key="1">
    <citation type="submission" date="2024-08" db="EMBL/GenBank/DDBJ databases">
        <authorList>
            <person name="Ishaq N."/>
        </authorList>
    </citation>
    <scope>NUCLEOTIDE SEQUENCE [LARGE SCALE GENOMIC DNA]</scope>
    <source>
        <strain evidence="6 7">JCM 30400</strain>
    </source>
</reference>
<feature type="domain" description="Malic enzyme NAD-binding" evidence="4">
    <location>
        <begin position="264"/>
        <end position="515"/>
    </location>
</feature>
<dbReference type="SUPFAM" id="SSF53223">
    <property type="entry name" value="Aminoacid dehydrogenase-like, N-terminal domain"/>
    <property type="match status" value="1"/>
</dbReference>
<dbReference type="EMBL" id="JBGMEL010000011">
    <property type="protein sequence ID" value="MFA0791352.1"/>
    <property type="molecule type" value="Genomic_DNA"/>
</dbReference>
<sequence>MDQSKVHATGIELLHNPTLNKGTAFSTAERDKFGLRGLIPDAVETIEVQVQRVLMQLDHKHSNIDRFVYLTGLLDTNETLFYRVVMSDPVRFLPIIYDPTIGEACTKFSHIIRRVRGVYLSIAQKDSVAKCLSHWPDRDIRFICVTNGGRILGLGDIGANGMGIPIGKLQLYTAAGGVPPEHLLPLFLDAGSNNEQVLADPLYVGLRRKRPDTETLYRFVDEFVETVQQRYPHCCLHFEDWTGSDAVHLLQRYRDRICCYNDDIQGTAGIALAGMINALKIKQGTLKDEKIFFAGAGSAGIGLADLFVSELINEGLSREDAQNHIIMFDEKGLLVKSRKDLFDFQKPYACDQAPTMQLVEAIKIHKPTTLIGVSTVGQLFTQEVVETMAALNPRPIIFALSNPTEHAECTAEQAYSWSQGRAIYAAGVQFPEVSLNGKTYLPGQANNFYIFPAVAMAIYVTRANRVSDALFIEAARGVAEQVDQALLQKGCLFPPQSQILQISFNTAARVGRKIFELGISDMEPPQDMLKFIQEHSYKAEYPPYC</sequence>
<keyword evidence="3" id="KW-0479">Metal-binding</keyword>
<dbReference type="RefSeq" id="WP_371843833.1">
    <property type="nucleotide sequence ID" value="NZ_JBGMEL010000011.1"/>
</dbReference>
<dbReference type="Gene3D" id="3.40.50.10380">
    <property type="entry name" value="Malic enzyme, N-terminal domain"/>
    <property type="match status" value="1"/>
</dbReference>
<comment type="similarity">
    <text evidence="1 3">Belongs to the malic enzymes family.</text>
</comment>
<protein>
    <submittedName>
        <fullName evidence="6">NAD-dependent malic enzyme</fullName>
        <ecNumber evidence="6">1.1.1.38</ecNumber>
    </submittedName>
</protein>
<evidence type="ECO:0000313" key="7">
    <source>
        <dbReference type="Proteomes" id="UP001569414"/>
    </source>
</evidence>
<accession>A0ABV4NP95</accession>
<dbReference type="Proteomes" id="UP001569414">
    <property type="component" value="Unassembled WGS sequence"/>
</dbReference>
<dbReference type="InterPro" id="IPR046346">
    <property type="entry name" value="Aminoacid_DH-like_N_sf"/>
</dbReference>
<proteinExistence type="inferred from homology"/>
<keyword evidence="7" id="KW-1185">Reference proteome</keyword>
<keyword evidence="2 6" id="KW-0560">Oxidoreductase</keyword>
<dbReference type="SMART" id="SM00919">
    <property type="entry name" value="Malic_M"/>
    <property type="match status" value="1"/>
</dbReference>
<dbReference type="InterPro" id="IPR012302">
    <property type="entry name" value="Malic_NAD-bd"/>
</dbReference>
<comment type="caution">
    <text evidence="6">The sequence shown here is derived from an EMBL/GenBank/DDBJ whole genome shotgun (WGS) entry which is preliminary data.</text>
</comment>
<gene>
    <name evidence="6" type="ORF">ACCI51_12415</name>
</gene>
<dbReference type="InterPro" id="IPR037062">
    <property type="entry name" value="Malic_N_dom_sf"/>
</dbReference>
<evidence type="ECO:0000256" key="1">
    <source>
        <dbReference type="ARBA" id="ARBA00008785"/>
    </source>
</evidence>
<evidence type="ECO:0000259" key="4">
    <source>
        <dbReference type="SMART" id="SM00919"/>
    </source>
</evidence>
<dbReference type="SMART" id="SM01274">
    <property type="entry name" value="malic"/>
    <property type="match status" value="1"/>
</dbReference>
<evidence type="ECO:0000313" key="6">
    <source>
        <dbReference type="EMBL" id="MFA0791352.1"/>
    </source>
</evidence>
<dbReference type="Pfam" id="PF00390">
    <property type="entry name" value="malic"/>
    <property type="match status" value="1"/>
</dbReference>
<dbReference type="EC" id="1.1.1.38" evidence="6"/>
<feature type="domain" description="Malic enzyme N-terminal" evidence="5">
    <location>
        <begin position="74"/>
        <end position="254"/>
    </location>
</feature>
<dbReference type="PIRSF" id="PIRSF000106">
    <property type="entry name" value="ME"/>
    <property type="match status" value="1"/>
</dbReference>
<dbReference type="CDD" id="cd05312">
    <property type="entry name" value="NAD_bind_1_malic_enz"/>
    <property type="match status" value="1"/>
</dbReference>
<dbReference type="PANTHER" id="PTHR23406">
    <property type="entry name" value="MALIC ENZYME-RELATED"/>
    <property type="match status" value="1"/>
</dbReference>
<organism evidence="6 7">
    <name type="scientific">Microbulbifer echini</name>
    <dbReference type="NCBI Taxonomy" id="1529067"/>
    <lineage>
        <taxon>Bacteria</taxon>
        <taxon>Pseudomonadati</taxon>
        <taxon>Pseudomonadota</taxon>
        <taxon>Gammaproteobacteria</taxon>
        <taxon>Cellvibrionales</taxon>
        <taxon>Microbulbiferaceae</taxon>
        <taxon>Microbulbifer</taxon>
    </lineage>
</organism>
<name>A0ABV4NP95_9GAMM</name>
<evidence type="ECO:0000256" key="3">
    <source>
        <dbReference type="RuleBase" id="RU003427"/>
    </source>
</evidence>
<dbReference type="NCBIfam" id="NF010052">
    <property type="entry name" value="PRK13529.1"/>
    <property type="match status" value="1"/>
</dbReference>
<dbReference type="Gene3D" id="3.40.50.720">
    <property type="entry name" value="NAD(P)-binding Rossmann-like Domain"/>
    <property type="match status" value="1"/>
</dbReference>
<dbReference type="Pfam" id="PF03949">
    <property type="entry name" value="Malic_M"/>
    <property type="match status" value="1"/>
</dbReference>
<evidence type="ECO:0000256" key="2">
    <source>
        <dbReference type="ARBA" id="ARBA00023002"/>
    </source>
</evidence>
<dbReference type="PRINTS" id="PR00072">
    <property type="entry name" value="MALOXRDTASE"/>
</dbReference>
<dbReference type="PANTHER" id="PTHR23406:SF90">
    <property type="entry name" value="MALIC ENZYME-RELATED"/>
    <property type="match status" value="1"/>
</dbReference>
<dbReference type="InterPro" id="IPR001891">
    <property type="entry name" value="Malic_OxRdtase"/>
</dbReference>
<dbReference type="InterPro" id="IPR036291">
    <property type="entry name" value="NAD(P)-bd_dom_sf"/>
</dbReference>
<dbReference type="SUPFAM" id="SSF51735">
    <property type="entry name" value="NAD(P)-binding Rossmann-fold domains"/>
    <property type="match status" value="1"/>
</dbReference>
<dbReference type="InterPro" id="IPR012301">
    <property type="entry name" value="Malic_N_dom"/>
</dbReference>
<dbReference type="GO" id="GO:0016491">
    <property type="term" value="F:oxidoreductase activity"/>
    <property type="evidence" value="ECO:0007669"/>
    <property type="project" value="UniProtKB-KW"/>
</dbReference>
<evidence type="ECO:0000259" key="5">
    <source>
        <dbReference type="SMART" id="SM01274"/>
    </source>
</evidence>